<protein>
    <recommendedName>
        <fullName evidence="1">RNase H type-1 domain-containing protein</fullName>
    </recommendedName>
</protein>
<dbReference type="Pfam" id="PF13456">
    <property type="entry name" value="RVT_3"/>
    <property type="match status" value="1"/>
</dbReference>
<dbReference type="InterPro" id="IPR002156">
    <property type="entry name" value="RNaseH_domain"/>
</dbReference>
<dbReference type="PANTHER" id="PTHR48475">
    <property type="entry name" value="RIBONUCLEASE H"/>
    <property type="match status" value="1"/>
</dbReference>
<reference evidence="2 3" key="1">
    <citation type="journal article" date="2021" name="Nat. Plants">
        <title>The Taxus genome provides insights into paclitaxel biosynthesis.</title>
        <authorList>
            <person name="Xiong X."/>
            <person name="Gou J."/>
            <person name="Liao Q."/>
            <person name="Li Y."/>
            <person name="Zhou Q."/>
            <person name="Bi G."/>
            <person name="Li C."/>
            <person name="Du R."/>
            <person name="Wang X."/>
            <person name="Sun T."/>
            <person name="Guo L."/>
            <person name="Liang H."/>
            <person name="Lu P."/>
            <person name="Wu Y."/>
            <person name="Zhang Z."/>
            <person name="Ro D.K."/>
            <person name="Shang Y."/>
            <person name="Huang S."/>
            <person name="Yan J."/>
        </authorList>
    </citation>
    <scope>NUCLEOTIDE SEQUENCE [LARGE SCALE GENOMIC DNA]</scope>
    <source>
        <strain evidence="2">Ta-2019</strain>
    </source>
</reference>
<gene>
    <name evidence="2" type="ORF">KI387_028640</name>
</gene>
<accession>A0AA38CHC3</accession>
<dbReference type="Proteomes" id="UP000824469">
    <property type="component" value="Unassembled WGS sequence"/>
</dbReference>
<dbReference type="PANTHER" id="PTHR48475:SF1">
    <property type="entry name" value="RNASE H TYPE-1 DOMAIN-CONTAINING PROTEIN"/>
    <property type="match status" value="1"/>
</dbReference>
<dbReference type="InterPro" id="IPR036397">
    <property type="entry name" value="RNaseH_sf"/>
</dbReference>
<dbReference type="GO" id="GO:0004523">
    <property type="term" value="F:RNA-DNA hybrid ribonuclease activity"/>
    <property type="evidence" value="ECO:0007669"/>
    <property type="project" value="InterPro"/>
</dbReference>
<evidence type="ECO:0000313" key="2">
    <source>
        <dbReference type="EMBL" id="KAH9296958.1"/>
    </source>
</evidence>
<dbReference type="SUPFAM" id="SSF53098">
    <property type="entry name" value="Ribonuclease H-like"/>
    <property type="match status" value="1"/>
</dbReference>
<feature type="non-terminal residue" evidence="2">
    <location>
        <position position="1"/>
    </location>
</feature>
<organism evidence="2 3">
    <name type="scientific">Taxus chinensis</name>
    <name type="common">Chinese yew</name>
    <name type="synonym">Taxus wallichiana var. chinensis</name>
    <dbReference type="NCBI Taxonomy" id="29808"/>
    <lineage>
        <taxon>Eukaryota</taxon>
        <taxon>Viridiplantae</taxon>
        <taxon>Streptophyta</taxon>
        <taxon>Embryophyta</taxon>
        <taxon>Tracheophyta</taxon>
        <taxon>Spermatophyta</taxon>
        <taxon>Pinopsida</taxon>
        <taxon>Pinidae</taxon>
        <taxon>Conifers II</taxon>
        <taxon>Cupressales</taxon>
        <taxon>Taxaceae</taxon>
        <taxon>Taxus</taxon>
    </lineage>
</organism>
<dbReference type="AlphaFoldDB" id="A0AA38CHC3"/>
<dbReference type="PROSITE" id="PS50879">
    <property type="entry name" value="RNASE_H_1"/>
    <property type="match status" value="1"/>
</dbReference>
<dbReference type="Gene3D" id="3.30.420.10">
    <property type="entry name" value="Ribonuclease H-like superfamily/Ribonuclease H"/>
    <property type="match status" value="1"/>
</dbReference>
<evidence type="ECO:0000313" key="3">
    <source>
        <dbReference type="Proteomes" id="UP000824469"/>
    </source>
</evidence>
<sequence>RGGGAYVILIPLDSEPLHLSFKLYFDCTNNIVEYEALVLGLQAAIALDVKSINIFGDSQLVVNQVN</sequence>
<evidence type="ECO:0000259" key="1">
    <source>
        <dbReference type="PROSITE" id="PS50879"/>
    </source>
</evidence>
<dbReference type="GO" id="GO:0003676">
    <property type="term" value="F:nucleic acid binding"/>
    <property type="evidence" value="ECO:0007669"/>
    <property type="project" value="InterPro"/>
</dbReference>
<dbReference type="EMBL" id="JAHRHJ020000010">
    <property type="protein sequence ID" value="KAH9296958.1"/>
    <property type="molecule type" value="Genomic_DNA"/>
</dbReference>
<proteinExistence type="predicted"/>
<comment type="caution">
    <text evidence="2">The sequence shown here is derived from an EMBL/GenBank/DDBJ whole genome shotgun (WGS) entry which is preliminary data.</text>
</comment>
<name>A0AA38CHC3_TAXCH</name>
<feature type="domain" description="RNase H type-1" evidence="1">
    <location>
        <begin position="1"/>
        <end position="66"/>
    </location>
</feature>
<feature type="non-terminal residue" evidence="2">
    <location>
        <position position="66"/>
    </location>
</feature>
<keyword evidence="3" id="KW-1185">Reference proteome</keyword>
<dbReference type="InterPro" id="IPR012337">
    <property type="entry name" value="RNaseH-like_sf"/>
</dbReference>